<evidence type="ECO:0000256" key="2">
    <source>
        <dbReference type="ARBA" id="ARBA00022490"/>
    </source>
</evidence>
<gene>
    <name evidence="7" type="ORF">SAMN05444972_10752</name>
</gene>
<dbReference type="InterPro" id="IPR019734">
    <property type="entry name" value="TPR_rpt"/>
</dbReference>
<dbReference type="EMBL" id="FPAA01000007">
    <property type="protein sequence ID" value="SFS75789.1"/>
    <property type="molecule type" value="Genomic_DNA"/>
</dbReference>
<evidence type="ECO:0000313" key="8">
    <source>
        <dbReference type="Proteomes" id="UP000198660"/>
    </source>
</evidence>
<dbReference type="PANTHER" id="PTHR46630:SF1">
    <property type="entry name" value="TETRATRICOPEPTIDE REPEAT PROTEIN 29"/>
    <property type="match status" value="1"/>
</dbReference>
<accession>A0A1I6SFU5</accession>
<evidence type="ECO:0000256" key="4">
    <source>
        <dbReference type="ARBA" id="ARBA00022803"/>
    </source>
</evidence>
<evidence type="ECO:0000256" key="3">
    <source>
        <dbReference type="ARBA" id="ARBA00022737"/>
    </source>
</evidence>
<comment type="similarity">
    <text evidence="5">Belongs to the Rap family.</text>
</comment>
<evidence type="ECO:0000256" key="1">
    <source>
        <dbReference type="ARBA" id="ARBA00004496"/>
    </source>
</evidence>
<organism evidence="7 8">
    <name type="scientific">Marininema halotolerans</name>
    <dbReference type="NCBI Taxonomy" id="1155944"/>
    <lineage>
        <taxon>Bacteria</taxon>
        <taxon>Bacillati</taxon>
        <taxon>Bacillota</taxon>
        <taxon>Bacilli</taxon>
        <taxon>Bacillales</taxon>
        <taxon>Thermoactinomycetaceae</taxon>
        <taxon>Marininema</taxon>
    </lineage>
</organism>
<protein>
    <recommendedName>
        <fullName evidence="6">HTH cro/C1-type domain-containing protein</fullName>
    </recommendedName>
</protein>
<evidence type="ECO:0000313" key="7">
    <source>
        <dbReference type="EMBL" id="SFS75789.1"/>
    </source>
</evidence>
<reference evidence="8" key="1">
    <citation type="submission" date="2016-10" db="EMBL/GenBank/DDBJ databases">
        <authorList>
            <person name="Varghese N."/>
            <person name="Submissions S."/>
        </authorList>
    </citation>
    <scope>NUCLEOTIDE SEQUENCE [LARGE SCALE GENOMIC DNA]</scope>
    <source>
        <strain evidence="8">DSM 45789</strain>
    </source>
</reference>
<dbReference type="InterPro" id="IPR011990">
    <property type="entry name" value="TPR-like_helical_dom_sf"/>
</dbReference>
<dbReference type="SMART" id="SM00028">
    <property type="entry name" value="TPR"/>
    <property type="match status" value="5"/>
</dbReference>
<dbReference type="InterPro" id="IPR051476">
    <property type="entry name" value="Bac_ResReg_Asp_Phosphatase"/>
</dbReference>
<keyword evidence="4" id="KW-0802">TPR repeat</keyword>
<dbReference type="PANTHER" id="PTHR46630">
    <property type="entry name" value="TETRATRICOPEPTIDE REPEAT PROTEIN 29"/>
    <property type="match status" value="1"/>
</dbReference>
<dbReference type="SUPFAM" id="SSF47413">
    <property type="entry name" value="lambda repressor-like DNA-binding domains"/>
    <property type="match status" value="1"/>
</dbReference>
<keyword evidence="3" id="KW-0677">Repeat</keyword>
<dbReference type="SUPFAM" id="SSF48452">
    <property type="entry name" value="TPR-like"/>
    <property type="match status" value="2"/>
</dbReference>
<dbReference type="Gene3D" id="1.25.40.10">
    <property type="entry name" value="Tetratricopeptide repeat domain"/>
    <property type="match status" value="2"/>
</dbReference>
<dbReference type="InterPro" id="IPR010982">
    <property type="entry name" value="Lambda_DNA-bd_dom_sf"/>
</dbReference>
<keyword evidence="2" id="KW-0963">Cytoplasm</keyword>
<sequence length="431" mass="50099">MDWTYVKAIGDILRVYRISTGNPQSRYVILDQLSKPTISRIENGQRVKEGNIKSYMDALGVTRKDLQALEECREKAYLELNTIDTLIATGELEKALTRLAMCDDRFFSAHLSYLKGKCYTRLKQPRKGIDAHKKALDLLPASDPLTPAICNELGLAYYYDNHFAEAIRITEQAIEFIASVEEPFTMLRPIIHINLTVYLDRVKKEKEAYLYLKQLWDQRDTILITDVNLNVHDMMMKHFIANQEFQEAKKVIYDALYLARINQKTDWFAVFWSRLGEWYFAQGQQQLAIPCLNNALEFKSHVRDRRRLLPIYQKIGEVRCACGLVHEATEAYRTGIQIAEEERDTIRKIELLVSYGKMLKTHEQLDHAKALYQEAMELARTSGSVEHEREAVYQMTEIAHLQNNDDFQALSQVMFQLEMKKRHAKGDLFDA</sequence>
<dbReference type="RefSeq" id="WP_091837178.1">
    <property type="nucleotide sequence ID" value="NZ_FPAA01000007.1"/>
</dbReference>
<comment type="subcellular location">
    <subcellularLocation>
        <location evidence="1">Cytoplasm</location>
    </subcellularLocation>
</comment>
<dbReference type="PROSITE" id="PS50943">
    <property type="entry name" value="HTH_CROC1"/>
    <property type="match status" value="1"/>
</dbReference>
<dbReference type="AlphaFoldDB" id="A0A1I6SFU5"/>
<evidence type="ECO:0000259" key="6">
    <source>
        <dbReference type="PROSITE" id="PS50943"/>
    </source>
</evidence>
<dbReference type="Proteomes" id="UP000198660">
    <property type="component" value="Unassembled WGS sequence"/>
</dbReference>
<proteinExistence type="inferred from homology"/>
<dbReference type="InterPro" id="IPR001387">
    <property type="entry name" value="Cro/C1-type_HTH"/>
</dbReference>
<evidence type="ECO:0000256" key="5">
    <source>
        <dbReference type="ARBA" id="ARBA00038253"/>
    </source>
</evidence>
<dbReference type="OrthoDB" id="2080803at2"/>
<name>A0A1I6SFU5_9BACL</name>
<keyword evidence="8" id="KW-1185">Reference proteome</keyword>
<feature type="domain" description="HTH cro/C1-type" evidence="6">
    <location>
        <begin position="33"/>
        <end position="66"/>
    </location>
</feature>
<dbReference type="GO" id="GO:0005737">
    <property type="term" value="C:cytoplasm"/>
    <property type="evidence" value="ECO:0007669"/>
    <property type="project" value="UniProtKB-SubCell"/>
</dbReference>
<dbReference type="GO" id="GO:0003677">
    <property type="term" value="F:DNA binding"/>
    <property type="evidence" value="ECO:0007669"/>
    <property type="project" value="InterPro"/>
</dbReference>